<evidence type="ECO:0000313" key="3">
    <source>
        <dbReference type="EMBL" id="PUU83053.1"/>
    </source>
</evidence>
<protein>
    <recommendedName>
        <fullName evidence="2">ER-bound oxygenase mpaB/mpaB'/Rubber oxygenase catalytic domain-containing protein</fullName>
    </recommendedName>
</protein>
<evidence type="ECO:0000256" key="1">
    <source>
        <dbReference type="SAM" id="Phobius"/>
    </source>
</evidence>
<organism evidence="3 4">
    <name type="scientific">Tuber borchii</name>
    <name type="common">White truffle</name>
    <dbReference type="NCBI Taxonomy" id="42251"/>
    <lineage>
        <taxon>Eukaryota</taxon>
        <taxon>Fungi</taxon>
        <taxon>Dikarya</taxon>
        <taxon>Ascomycota</taxon>
        <taxon>Pezizomycotina</taxon>
        <taxon>Pezizomycetes</taxon>
        <taxon>Pezizales</taxon>
        <taxon>Tuberaceae</taxon>
        <taxon>Tuber</taxon>
    </lineage>
</organism>
<comment type="caution">
    <text evidence="3">The sequence shown here is derived from an EMBL/GenBank/DDBJ whole genome shotgun (WGS) entry which is preliminary data.</text>
</comment>
<reference evidence="3 4" key="1">
    <citation type="submission" date="2017-04" db="EMBL/GenBank/DDBJ databases">
        <title>Draft genome sequence of Tuber borchii Vittad., a whitish edible truffle.</title>
        <authorList>
            <consortium name="DOE Joint Genome Institute"/>
            <person name="Murat C."/>
            <person name="Kuo A."/>
            <person name="Barry K.W."/>
            <person name="Clum A."/>
            <person name="Dockter R.B."/>
            <person name="Fauchery L."/>
            <person name="Iotti M."/>
            <person name="Kohler A."/>
            <person name="Labutti K."/>
            <person name="Lindquist E.A."/>
            <person name="Lipzen A."/>
            <person name="Ohm R.A."/>
            <person name="Wang M."/>
            <person name="Grigoriev I.V."/>
            <person name="Zambonelli A."/>
            <person name="Martin F.M."/>
        </authorList>
    </citation>
    <scope>NUCLEOTIDE SEQUENCE [LARGE SCALE GENOMIC DNA]</scope>
    <source>
        <strain evidence="3 4">Tbo3840</strain>
    </source>
</reference>
<dbReference type="AlphaFoldDB" id="A0A2T7A5N5"/>
<keyword evidence="4" id="KW-1185">Reference proteome</keyword>
<dbReference type="GO" id="GO:0016491">
    <property type="term" value="F:oxidoreductase activity"/>
    <property type="evidence" value="ECO:0007669"/>
    <property type="project" value="InterPro"/>
</dbReference>
<dbReference type="InterPro" id="IPR018713">
    <property type="entry name" value="MPAB/Lcp_cat_dom"/>
</dbReference>
<dbReference type="Proteomes" id="UP000244722">
    <property type="component" value="Unassembled WGS sequence"/>
</dbReference>
<gene>
    <name evidence="3" type="ORF">B9Z19DRAFT_1189987</name>
</gene>
<proteinExistence type="predicted"/>
<dbReference type="PANTHER" id="PTHR37539:SF1">
    <property type="entry name" value="ER-BOUND OXYGENASE MPAB_MPAB'_RUBBER OXYGENASE CATALYTIC DOMAIN-CONTAINING PROTEIN"/>
    <property type="match status" value="1"/>
</dbReference>
<dbReference type="EMBL" id="NESQ01000018">
    <property type="protein sequence ID" value="PUU83053.1"/>
    <property type="molecule type" value="Genomic_DNA"/>
</dbReference>
<evidence type="ECO:0000259" key="2">
    <source>
        <dbReference type="Pfam" id="PF09995"/>
    </source>
</evidence>
<dbReference type="Pfam" id="PF09995">
    <property type="entry name" value="MPAB_Lcp_cat"/>
    <property type="match status" value="1"/>
</dbReference>
<accession>A0A2T7A5N5</accession>
<dbReference type="InterPro" id="IPR037473">
    <property type="entry name" value="Lcp-like"/>
</dbReference>
<feature type="transmembrane region" description="Helical" evidence="1">
    <location>
        <begin position="424"/>
        <end position="447"/>
    </location>
</feature>
<dbReference type="STRING" id="42251.A0A2T7A5N5"/>
<keyword evidence="1" id="KW-1133">Transmembrane helix</keyword>
<dbReference type="PANTHER" id="PTHR37539">
    <property type="entry name" value="SECRETED PROTEIN-RELATED"/>
    <property type="match status" value="1"/>
</dbReference>
<sequence>MFLLRSREKTISVWDHTYVPTPLHPTPQTLAAHRESWDTLADEALELLTPLQTLSTSTSPASPKTDLYTTLKEHHSTHSTLSTLWRRVDTVPEWVDWEQISRGQDVFYRYAGAMLAGLCYMSLLGGMGASRIAEVPYRTGGFSTGVARRRMFETTQHILQCTISLESIKPGGAGHISSIKVRLLHAAVRKRILEIEGRNPGYYSVRELGVPVNDLDSIATILSFGANLVWGALPRQGLFLRSREIEDYIALWRLVAHYVGCPTHPFSTPAQARAYYDTLIATQISPTPTLSLLATNILTALAYQPPTYPTHAYLIASTRWLNSPSLCDALGLPPAQLSSKILFFTQCIFNCYLGYTARFIPWFDKRHGAVARRALWKLITGDIGLGGETGFEFSYVPMLGKGTEVEKVVDTGKRGTMGRRSAKVLSIFLLVAGVLGVALVRSLAWAAEPLWGVVYWYRCYGRGLMILHE</sequence>
<feature type="domain" description="ER-bound oxygenase mpaB/mpaB'/Rubber oxygenase catalytic" evidence="2">
    <location>
        <begin position="109"/>
        <end position="335"/>
    </location>
</feature>
<keyword evidence="1" id="KW-0812">Transmembrane</keyword>
<keyword evidence="1" id="KW-0472">Membrane</keyword>
<name>A0A2T7A5N5_TUBBO</name>
<dbReference type="OrthoDB" id="6361347at2759"/>
<evidence type="ECO:0000313" key="4">
    <source>
        <dbReference type="Proteomes" id="UP000244722"/>
    </source>
</evidence>